<dbReference type="AlphaFoldDB" id="A0A7S0B5H8"/>
<proteinExistence type="predicted"/>
<feature type="signal peptide" evidence="1">
    <location>
        <begin position="1"/>
        <end position="23"/>
    </location>
</feature>
<accession>A0A7S0B5H8</accession>
<evidence type="ECO:0000313" key="2">
    <source>
        <dbReference type="EMBL" id="CAD8383871.1"/>
    </source>
</evidence>
<keyword evidence="1" id="KW-0732">Signal</keyword>
<evidence type="ECO:0000256" key="1">
    <source>
        <dbReference type="SAM" id="SignalP"/>
    </source>
</evidence>
<organism evidence="2">
    <name type="scientific">Pyrodinium bahamense</name>
    <dbReference type="NCBI Taxonomy" id="73915"/>
    <lineage>
        <taxon>Eukaryota</taxon>
        <taxon>Sar</taxon>
        <taxon>Alveolata</taxon>
        <taxon>Dinophyceae</taxon>
        <taxon>Gonyaulacales</taxon>
        <taxon>Pyrocystaceae</taxon>
        <taxon>Pyrodinium</taxon>
    </lineage>
</organism>
<gene>
    <name evidence="2" type="ORF">PBAH0796_LOCUS27559</name>
</gene>
<dbReference type="EMBL" id="HBEG01045268">
    <property type="protein sequence ID" value="CAD8383871.1"/>
    <property type="molecule type" value="Transcribed_RNA"/>
</dbReference>
<protein>
    <submittedName>
        <fullName evidence="2">Uncharacterized protein</fullName>
    </submittedName>
</protein>
<sequence length="300" mass="33955">MAPARPAGLLLLASQWLPHLVAALRRPSPAPLDARPMHPVFVALAQRVFEQTVVLCYRERCERHYPGGGAWPDHVQSKILVQDGADTDERFVLGKFDTFHAKLHSLRGFVAHVFALHSASERNLSNVLLLEDDAIASEFANESLGTPEALMNFTDALRAKLARRPWQALKFTAAYGDKEIGAKKSRPCPEKCTCRLSEDWRMMTPVSRLEMCRTQGVGTLPPTFRCDFRNSAVYAVHSSAFHIYSREWRNLKKASASYPYIDFFNAAYIDFDHFLPSLAVQDHRLEDYQTSVRFRDLCAA</sequence>
<reference evidence="2" key="1">
    <citation type="submission" date="2021-01" db="EMBL/GenBank/DDBJ databases">
        <authorList>
            <person name="Corre E."/>
            <person name="Pelletier E."/>
            <person name="Niang G."/>
            <person name="Scheremetjew M."/>
            <person name="Finn R."/>
            <person name="Kale V."/>
            <person name="Holt S."/>
            <person name="Cochrane G."/>
            <person name="Meng A."/>
            <person name="Brown T."/>
            <person name="Cohen L."/>
        </authorList>
    </citation>
    <scope>NUCLEOTIDE SEQUENCE</scope>
    <source>
        <strain evidence="2">Pbaha01</strain>
    </source>
</reference>
<feature type="chain" id="PRO_5031513819" evidence="1">
    <location>
        <begin position="24"/>
        <end position="300"/>
    </location>
</feature>
<name>A0A7S0B5H8_9DINO</name>